<dbReference type="SUPFAM" id="SSF46785">
    <property type="entry name" value="Winged helix' DNA-binding domain"/>
    <property type="match status" value="2"/>
</dbReference>
<dbReference type="Pfam" id="PF13404">
    <property type="entry name" value="HTH_AsnC-type"/>
    <property type="match status" value="2"/>
</dbReference>
<dbReference type="PRINTS" id="PR00033">
    <property type="entry name" value="HTHASNC"/>
</dbReference>
<accession>A0ABV6VJ24</accession>
<dbReference type="InterPro" id="IPR011008">
    <property type="entry name" value="Dimeric_a/b-barrel"/>
</dbReference>
<dbReference type="PROSITE" id="PS50956">
    <property type="entry name" value="HTH_ASNC_2"/>
    <property type="match status" value="1"/>
</dbReference>
<organism evidence="5 8">
    <name type="scientific">Streptacidiphilus alkalitolerans</name>
    <dbReference type="NCBI Taxonomy" id="3342712"/>
    <lineage>
        <taxon>Bacteria</taxon>
        <taxon>Bacillati</taxon>
        <taxon>Actinomycetota</taxon>
        <taxon>Actinomycetes</taxon>
        <taxon>Kitasatosporales</taxon>
        <taxon>Streptomycetaceae</taxon>
        <taxon>Streptacidiphilus</taxon>
    </lineage>
</organism>
<dbReference type="SMART" id="SM00344">
    <property type="entry name" value="HTH_ASNC"/>
    <property type="match status" value="2"/>
</dbReference>
<dbReference type="InterPro" id="IPR019887">
    <property type="entry name" value="Tscrpt_reg_AsnC/Lrp_C"/>
</dbReference>
<dbReference type="InterPro" id="IPR036390">
    <property type="entry name" value="WH_DNA-bd_sf"/>
</dbReference>
<reference evidence="7 8" key="1">
    <citation type="submission" date="2024-09" db="EMBL/GenBank/DDBJ databases">
        <authorList>
            <person name="Lee S.D."/>
        </authorList>
    </citation>
    <scope>NUCLEOTIDE SEQUENCE [LARGE SCALE GENOMIC DNA]</scope>
    <source>
        <strain evidence="5 8">N1-1</strain>
        <strain evidence="6 7">N1-3</strain>
    </source>
</reference>
<dbReference type="RefSeq" id="WP_380515954.1">
    <property type="nucleotide sequence ID" value="NZ_JBHEZX010000018.1"/>
</dbReference>
<evidence type="ECO:0000313" key="7">
    <source>
        <dbReference type="Proteomes" id="UP001592530"/>
    </source>
</evidence>
<keyword evidence="8" id="KW-1185">Reference proteome</keyword>
<evidence type="ECO:0000313" key="8">
    <source>
        <dbReference type="Proteomes" id="UP001592582"/>
    </source>
</evidence>
<protein>
    <submittedName>
        <fullName evidence="5">Lrp/AsnC family transcriptional regulator</fullName>
    </submittedName>
</protein>
<dbReference type="PANTHER" id="PTHR30154:SF34">
    <property type="entry name" value="TRANSCRIPTIONAL REGULATOR AZLB"/>
    <property type="match status" value="1"/>
</dbReference>
<proteinExistence type="predicted"/>
<dbReference type="CDD" id="cd00090">
    <property type="entry name" value="HTH_ARSR"/>
    <property type="match status" value="1"/>
</dbReference>
<dbReference type="InterPro" id="IPR011991">
    <property type="entry name" value="ArsR-like_HTH"/>
</dbReference>
<dbReference type="InterPro" id="IPR036388">
    <property type="entry name" value="WH-like_DNA-bd_sf"/>
</dbReference>
<dbReference type="SUPFAM" id="SSF54909">
    <property type="entry name" value="Dimeric alpha+beta barrel"/>
    <property type="match status" value="1"/>
</dbReference>
<dbReference type="Pfam" id="PF01037">
    <property type="entry name" value="AsnC_trans_reg"/>
    <property type="match status" value="1"/>
</dbReference>
<dbReference type="Proteomes" id="UP001592582">
    <property type="component" value="Unassembled WGS sequence"/>
</dbReference>
<evidence type="ECO:0000256" key="2">
    <source>
        <dbReference type="ARBA" id="ARBA00023125"/>
    </source>
</evidence>
<evidence type="ECO:0000259" key="4">
    <source>
        <dbReference type="PROSITE" id="PS50956"/>
    </source>
</evidence>
<name>A0ABV6VJ24_9ACTN</name>
<keyword evidence="3" id="KW-0804">Transcription</keyword>
<dbReference type="Proteomes" id="UP001592530">
    <property type="component" value="Unassembled WGS sequence"/>
</dbReference>
<evidence type="ECO:0000313" key="5">
    <source>
        <dbReference type="EMBL" id="MFC1413681.1"/>
    </source>
</evidence>
<evidence type="ECO:0000313" key="6">
    <source>
        <dbReference type="EMBL" id="MFC1435060.1"/>
    </source>
</evidence>
<dbReference type="EMBL" id="JBHEZY010000016">
    <property type="protein sequence ID" value="MFC1435060.1"/>
    <property type="molecule type" value="Genomic_DNA"/>
</dbReference>
<dbReference type="Gene3D" id="1.10.10.10">
    <property type="entry name" value="Winged helix-like DNA-binding domain superfamily/Winged helix DNA-binding domain"/>
    <property type="match status" value="2"/>
</dbReference>
<feature type="domain" description="HTH asnC-type" evidence="4">
    <location>
        <begin position="6"/>
        <end position="66"/>
    </location>
</feature>
<dbReference type="InterPro" id="IPR000485">
    <property type="entry name" value="AsnC-type_HTH_dom"/>
</dbReference>
<keyword evidence="2" id="KW-0238">DNA-binding</keyword>
<comment type="caution">
    <text evidence="5">The sequence shown here is derived from an EMBL/GenBank/DDBJ whole genome shotgun (WGS) entry which is preliminary data.</text>
</comment>
<gene>
    <name evidence="6" type="ORF">ACEZDB_30900</name>
    <name evidence="5" type="ORF">ACEZDG_30905</name>
</gene>
<keyword evidence="1" id="KW-0805">Transcription regulation</keyword>
<sequence>MKSRVYDTLDRQLVHALQLDGRAPFSRVAQALGVSDQTVARRYSRLRGEGALQVLGLTSPAALGEVQWLIRVQCTPDAASSVAEALARRDDTSWVSLSSGGTEINCMTRAPGSQTGNSLLLQRLPRTPSVVGVTAHCILHTYFGGAMSLVNKSDTLTPEQVRQLRPGPEQLPATGPGEGSAAVLDEADHRMLALLQRDGRTGLAELATASGRSQSSVRRRMAELQACGVLYFDIEFERRIFDLDSAVMLWLSVSPSQLAETGQALAEHPEVAFVCATTGPTNLHAVVICSDIPSLYTYLTTRIAALDAVRQLETAPLLRRVKAAASLPSAPVRTTPAGAGPRGHAG</sequence>
<dbReference type="Gene3D" id="3.30.70.920">
    <property type="match status" value="1"/>
</dbReference>
<dbReference type="InterPro" id="IPR019888">
    <property type="entry name" value="Tscrpt_reg_AsnC-like"/>
</dbReference>
<dbReference type="PANTHER" id="PTHR30154">
    <property type="entry name" value="LEUCINE-RESPONSIVE REGULATORY PROTEIN"/>
    <property type="match status" value="1"/>
</dbReference>
<evidence type="ECO:0000256" key="1">
    <source>
        <dbReference type="ARBA" id="ARBA00023015"/>
    </source>
</evidence>
<evidence type="ECO:0000256" key="3">
    <source>
        <dbReference type="ARBA" id="ARBA00023163"/>
    </source>
</evidence>
<dbReference type="EMBL" id="JBHEZX010000018">
    <property type="protein sequence ID" value="MFC1413681.1"/>
    <property type="molecule type" value="Genomic_DNA"/>
</dbReference>